<dbReference type="EMBL" id="PPEA01000104">
    <property type="protein sequence ID" value="PQM49057.1"/>
    <property type="molecule type" value="Genomic_DNA"/>
</dbReference>
<evidence type="ECO:0000256" key="6">
    <source>
        <dbReference type="ARBA" id="ARBA00023033"/>
    </source>
</evidence>
<dbReference type="InterPro" id="IPR036396">
    <property type="entry name" value="Cyt_P450_sf"/>
</dbReference>
<dbReference type="Proteomes" id="UP000238296">
    <property type="component" value="Unassembled WGS sequence"/>
</dbReference>
<keyword evidence="5 7" id="KW-0408">Iron</keyword>
<dbReference type="GO" id="GO:0005506">
    <property type="term" value="F:iron ion binding"/>
    <property type="evidence" value="ECO:0007669"/>
    <property type="project" value="InterPro"/>
</dbReference>
<dbReference type="Gene3D" id="1.10.630.10">
    <property type="entry name" value="Cytochrome P450"/>
    <property type="match status" value="1"/>
</dbReference>
<evidence type="ECO:0000256" key="5">
    <source>
        <dbReference type="ARBA" id="ARBA00023004"/>
    </source>
</evidence>
<dbReference type="InterPro" id="IPR001128">
    <property type="entry name" value="Cyt_P450"/>
</dbReference>
<evidence type="ECO:0000313" key="8">
    <source>
        <dbReference type="EMBL" id="PQM49057.1"/>
    </source>
</evidence>
<dbReference type="InterPro" id="IPR017972">
    <property type="entry name" value="Cyt_P450_CS"/>
</dbReference>
<comment type="similarity">
    <text evidence="1 7">Belongs to the cytochrome P450 family.</text>
</comment>
<sequence length="253" mass="28221">MHRQMGIDLITHMNEIRENPRPGIVNGLLQARIDGEPAPDLEILGNLGLVIGGGFDTTTALTAHSLEWLSEHPDERKLLSRQRDTLLNPATEEFLRYFTPAPGDGRTISADVEVEGTQFKEGERLWISWAMANRDPAVFDEPNRIILDRKGNRHFSFGIGVHRCVGSNVARTVFKAMLTAVLDRMPDYRCVPEGTVHYDTIGVIQGMRHLPATFTPGPRLGPGLDETLAKLQRICDEQQCARPITEHKDAVVI</sequence>
<dbReference type="PROSITE" id="PS00086">
    <property type="entry name" value="CYTOCHROME_P450"/>
    <property type="match status" value="1"/>
</dbReference>
<evidence type="ECO:0000256" key="4">
    <source>
        <dbReference type="ARBA" id="ARBA00023002"/>
    </source>
</evidence>
<evidence type="ECO:0000256" key="1">
    <source>
        <dbReference type="ARBA" id="ARBA00010617"/>
    </source>
</evidence>
<reference evidence="8 9" key="1">
    <citation type="journal article" date="2017" name="Int. J. Syst. Evol. Microbiol.">
        <title>Mycobacterium talmoniae sp. nov., a slowly growing mycobacterium isolated from human respiratory samples.</title>
        <authorList>
            <person name="Davidson R.M."/>
            <person name="DeGroote M.A."/>
            <person name="Marola J.L."/>
            <person name="Buss S."/>
            <person name="Jones V."/>
            <person name="McNeil M.R."/>
            <person name="Freifeld A.G."/>
            <person name="Elaine Epperson L."/>
            <person name="Hasan N.A."/>
            <person name="Jackson M."/>
            <person name="Iwen P.C."/>
            <person name="Salfinger M."/>
            <person name="Strong M."/>
        </authorList>
    </citation>
    <scope>NUCLEOTIDE SEQUENCE [LARGE SCALE GENOMIC DNA]</scope>
    <source>
        <strain evidence="8 9">ATCC BAA-2683</strain>
    </source>
</reference>
<keyword evidence="3 7" id="KW-0479">Metal-binding</keyword>
<dbReference type="SUPFAM" id="SSF48264">
    <property type="entry name" value="Cytochrome P450"/>
    <property type="match status" value="1"/>
</dbReference>
<dbReference type="GO" id="GO:0016705">
    <property type="term" value="F:oxidoreductase activity, acting on paired donors, with incorporation or reduction of molecular oxygen"/>
    <property type="evidence" value="ECO:0007669"/>
    <property type="project" value="InterPro"/>
</dbReference>
<dbReference type="GO" id="GO:0004497">
    <property type="term" value="F:monooxygenase activity"/>
    <property type="evidence" value="ECO:0007669"/>
    <property type="project" value="UniProtKB-KW"/>
</dbReference>
<name>A0A2S8BQZ6_9MYCO</name>
<organism evidence="8 9">
    <name type="scientific">Mycobacterium talmoniae</name>
    <dbReference type="NCBI Taxonomy" id="1858794"/>
    <lineage>
        <taxon>Bacteria</taxon>
        <taxon>Bacillati</taxon>
        <taxon>Actinomycetota</taxon>
        <taxon>Actinomycetes</taxon>
        <taxon>Mycobacteriales</taxon>
        <taxon>Mycobacteriaceae</taxon>
        <taxon>Mycobacterium</taxon>
    </lineage>
</organism>
<accession>A0A2S8BQZ6</accession>
<dbReference type="EC" id="1.14.15.28" evidence="8"/>
<dbReference type="GO" id="GO:0020037">
    <property type="term" value="F:heme binding"/>
    <property type="evidence" value="ECO:0007669"/>
    <property type="project" value="InterPro"/>
</dbReference>
<keyword evidence="2 7" id="KW-0349">Heme</keyword>
<dbReference type="InterPro" id="IPR002397">
    <property type="entry name" value="Cyt_P450_B"/>
</dbReference>
<evidence type="ECO:0000256" key="2">
    <source>
        <dbReference type="ARBA" id="ARBA00022617"/>
    </source>
</evidence>
<evidence type="ECO:0000256" key="3">
    <source>
        <dbReference type="ARBA" id="ARBA00022723"/>
    </source>
</evidence>
<evidence type="ECO:0000256" key="7">
    <source>
        <dbReference type="RuleBase" id="RU000461"/>
    </source>
</evidence>
<gene>
    <name evidence="8" type="ORF">C1Y40_00724</name>
</gene>
<evidence type="ECO:0000313" key="9">
    <source>
        <dbReference type="Proteomes" id="UP000238296"/>
    </source>
</evidence>
<dbReference type="PANTHER" id="PTHR46696:SF6">
    <property type="entry name" value="P450, PUTATIVE (EUROFUNG)-RELATED"/>
    <property type="match status" value="1"/>
</dbReference>
<comment type="caution">
    <text evidence="8">The sequence shown here is derived from an EMBL/GenBank/DDBJ whole genome shotgun (WGS) entry which is preliminary data.</text>
</comment>
<protein>
    <submittedName>
        <fullName evidence="8">Steroid C26-monooxygenase</fullName>
        <ecNumber evidence="8">1.14.15.28</ecNumber>
    </submittedName>
</protein>
<keyword evidence="6 7" id="KW-0503">Monooxygenase</keyword>
<proteinExistence type="inferred from homology"/>
<dbReference type="PANTHER" id="PTHR46696">
    <property type="entry name" value="P450, PUTATIVE (EUROFUNG)-RELATED"/>
    <property type="match status" value="1"/>
</dbReference>
<dbReference type="AlphaFoldDB" id="A0A2S8BQZ6"/>
<dbReference type="PRINTS" id="PR00359">
    <property type="entry name" value="BP450"/>
</dbReference>
<keyword evidence="4 7" id="KW-0560">Oxidoreductase</keyword>
<dbReference type="Pfam" id="PF00067">
    <property type="entry name" value="p450"/>
    <property type="match status" value="1"/>
</dbReference>